<protein>
    <submittedName>
        <fullName evidence="1">Calcium channel pore-forming subunit Cch1</fullName>
    </submittedName>
</protein>
<dbReference type="RefSeq" id="WP_013158902.1">
    <property type="nucleotide sequence ID" value="NC_014212.1"/>
</dbReference>
<gene>
    <name evidence="1" type="ordered locus">Mesil_2508</name>
</gene>
<proteinExistence type="predicted"/>
<name>D7BAY7_ALLS1</name>
<dbReference type="AlphaFoldDB" id="D7BAY7"/>
<evidence type="ECO:0000313" key="2">
    <source>
        <dbReference type="Proteomes" id="UP000001916"/>
    </source>
</evidence>
<organism evidence="1 2">
    <name type="scientific">Allomeiothermus silvanus (strain ATCC 700542 / DSM 9946 / NBRC 106475 / NCIMB 13440 / VI-R2)</name>
    <name type="common">Thermus silvanus</name>
    <dbReference type="NCBI Taxonomy" id="526227"/>
    <lineage>
        <taxon>Bacteria</taxon>
        <taxon>Thermotogati</taxon>
        <taxon>Deinococcota</taxon>
        <taxon>Deinococci</taxon>
        <taxon>Thermales</taxon>
        <taxon>Thermaceae</taxon>
        <taxon>Allomeiothermus</taxon>
    </lineage>
</organism>
<dbReference type="Proteomes" id="UP000001916">
    <property type="component" value="Chromosome"/>
</dbReference>
<keyword evidence="2" id="KW-1185">Reference proteome</keyword>
<dbReference type="KEGG" id="msv:Mesil_2508"/>
<dbReference type="HOGENOM" id="CLU_2898988_0_0_0"/>
<accession>D7BAY7</accession>
<sequence length="62" mass="7001">MEEVFILRIWHDSSGVRATLAPVQGGETRRFASLQELVQYLESLDRRKVESASKLSLATARP</sequence>
<reference evidence="1 2" key="1">
    <citation type="journal article" date="2010" name="Stand. Genomic Sci.">
        <title>Complete genome sequence of Meiothermus silvanus type strain (VI-R2).</title>
        <authorList>
            <person name="Sikorski J."/>
            <person name="Tindall B.J."/>
            <person name="Lowry S."/>
            <person name="Lucas S."/>
            <person name="Nolan M."/>
            <person name="Copeland A."/>
            <person name="Glavina Del Rio T."/>
            <person name="Tice H."/>
            <person name="Cheng J.F."/>
            <person name="Han C."/>
            <person name="Pitluck S."/>
            <person name="Liolios K."/>
            <person name="Ivanova N."/>
            <person name="Mavromatis K."/>
            <person name="Mikhailova N."/>
            <person name="Pati A."/>
            <person name="Goodwin L."/>
            <person name="Chen A."/>
            <person name="Palaniappan K."/>
            <person name="Land M."/>
            <person name="Hauser L."/>
            <person name="Chang Y.J."/>
            <person name="Jeffries C.D."/>
            <person name="Rohde M."/>
            <person name="Goker M."/>
            <person name="Woyke T."/>
            <person name="Bristow J."/>
            <person name="Eisen J.A."/>
            <person name="Markowitz V."/>
            <person name="Hugenholtz P."/>
            <person name="Kyrpides N.C."/>
            <person name="Klenk H.P."/>
            <person name="Lapidus A."/>
        </authorList>
    </citation>
    <scope>NUCLEOTIDE SEQUENCE [LARGE SCALE GENOMIC DNA]</scope>
    <source>
        <strain evidence="2">ATCC 700542 / DSM 9946 / VI-R2</strain>
    </source>
</reference>
<evidence type="ECO:0000313" key="1">
    <source>
        <dbReference type="EMBL" id="ADH64361.1"/>
    </source>
</evidence>
<dbReference type="EMBL" id="CP002042">
    <property type="protein sequence ID" value="ADH64361.1"/>
    <property type="molecule type" value="Genomic_DNA"/>
</dbReference>
<dbReference type="STRING" id="526227.Mesil_2508"/>